<dbReference type="PANTHER" id="PTHR21499:SF59">
    <property type="entry name" value="ASPARTOKINASE"/>
    <property type="match status" value="1"/>
</dbReference>
<keyword evidence="6" id="KW-0067">ATP-binding</keyword>
<dbReference type="NCBIfam" id="TIGR00657">
    <property type="entry name" value="asp_kinases"/>
    <property type="match status" value="1"/>
</dbReference>
<dbReference type="GO" id="GO:0004072">
    <property type="term" value="F:aspartate kinase activity"/>
    <property type="evidence" value="ECO:0007669"/>
    <property type="project" value="UniProtKB-EC"/>
</dbReference>
<dbReference type="RefSeq" id="WP_185271404.1">
    <property type="nucleotide sequence ID" value="NZ_CP055156.1"/>
</dbReference>
<evidence type="ECO:0000256" key="8">
    <source>
        <dbReference type="RuleBase" id="RU003448"/>
    </source>
</evidence>
<evidence type="ECO:0000256" key="2">
    <source>
        <dbReference type="ARBA" id="ARBA00010122"/>
    </source>
</evidence>
<evidence type="ECO:0000256" key="5">
    <source>
        <dbReference type="ARBA" id="ARBA00022777"/>
    </source>
</evidence>
<dbReference type="InterPro" id="IPR042199">
    <property type="entry name" value="AsparK_Bifunc_asparK/hSer_DH"/>
</dbReference>
<dbReference type="AlphaFoldDB" id="A0A7G7GCM7"/>
<dbReference type="GO" id="GO:0005829">
    <property type="term" value="C:cytosol"/>
    <property type="evidence" value="ECO:0007669"/>
    <property type="project" value="TreeGrafter"/>
</dbReference>
<evidence type="ECO:0000313" key="12">
    <source>
        <dbReference type="Proteomes" id="UP000515237"/>
    </source>
</evidence>
<evidence type="ECO:0000256" key="4">
    <source>
        <dbReference type="ARBA" id="ARBA00022741"/>
    </source>
</evidence>
<dbReference type="Pfam" id="PF00696">
    <property type="entry name" value="AA_kinase"/>
    <property type="match status" value="1"/>
</dbReference>
<dbReference type="GO" id="GO:0009090">
    <property type="term" value="P:homoserine biosynthetic process"/>
    <property type="evidence" value="ECO:0007669"/>
    <property type="project" value="TreeGrafter"/>
</dbReference>
<dbReference type="PANTHER" id="PTHR21499">
    <property type="entry name" value="ASPARTATE KINASE"/>
    <property type="match status" value="1"/>
</dbReference>
<dbReference type="EC" id="2.7.2.4" evidence="8"/>
<dbReference type="KEGG" id="aswu:HUW51_20095"/>
<comment type="pathway">
    <text evidence="9">Amino-acid biosynthesis; L-threonine biosynthesis; L-threonine from L-aspartate: step 1/5.</text>
</comment>
<accession>A0A7G7GCM7</accession>
<dbReference type="Gene3D" id="1.20.120.1320">
    <property type="entry name" value="Aspartokinase, catalytic domain"/>
    <property type="match status" value="1"/>
</dbReference>
<dbReference type="GO" id="GO:0009089">
    <property type="term" value="P:lysine biosynthetic process via diaminopimelate"/>
    <property type="evidence" value="ECO:0007669"/>
    <property type="project" value="UniProtKB-UniPathway"/>
</dbReference>
<dbReference type="InterPro" id="IPR036393">
    <property type="entry name" value="AceGlu_kinase-like_sf"/>
</dbReference>
<evidence type="ECO:0000256" key="6">
    <source>
        <dbReference type="ARBA" id="ARBA00022840"/>
    </source>
</evidence>
<reference evidence="11 12" key="1">
    <citation type="journal article" date="2018" name="Int. J. Syst. Evol. Microbiol.">
        <title>Adhaeribacter swui sp. nov., isolated from wet mud.</title>
        <authorList>
            <person name="Kim D.U."/>
            <person name="Kim K.W."/>
            <person name="Kang M.S."/>
            <person name="Kim J.Y."/>
            <person name="Jang J.H."/>
            <person name="Kim M.K."/>
        </authorList>
    </citation>
    <scope>NUCLEOTIDE SEQUENCE [LARGE SCALE GENOMIC DNA]</scope>
    <source>
        <strain evidence="11 12">KCTC 52873</strain>
    </source>
</reference>
<comment type="catalytic activity">
    <reaction evidence="7 8">
        <text>L-aspartate + ATP = 4-phospho-L-aspartate + ADP</text>
        <dbReference type="Rhea" id="RHEA:23776"/>
        <dbReference type="ChEBI" id="CHEBI:29991"/>
        <dbReference type="ChEBI" id="CHEBI:30616"/>
        <dbReference type="ChEBI" id="CHEBI:57535"/>
        <dbReference type="ChEBI" id="CHEBI:456216"/>
        <dbReference type="EC" id="2.7.2.4"/>
    </reaction>
</comment>
<keyword evidence="12" id="KW-1185">Reference proteome</keyword>
<evidence type="ECO:0000256" key="1">
    <source>
        <dbReference type="ARBA" id="ARBA00004766"/>
    </source>
</evidence>
<keyword evidence="3 8" id="KW-0808">Transferase</keyword>
<dbReference type="UniPathway" id="UPA00034">
    <property type="reaction ID" value="UER00015"/>
</dbReference>
<dbReference type="Gene3D" id="3.40.1160.10">
    <property type="entry name" value="Acetylglutamate kinase-like"/>
    <property type="match status" value="1"/>
</dbReference>
<feature type="domain" description="Aspartate/glutamate/uridylate kinase" evidence="10">
    <location>
        <begin position="2"/>
        <end position="280"/>
    </location>
</feature>
<evidence type="ECO:0000256" key="3">
    <source>
        <dbReference type="ARBA" id="ARBA00022679"/>
    </source>
</evidence>
<evidence type="ECO:0000259" key="10">
    <source>
        <dbReference type="Pfam" id="PF00696"/>
    </source>
</evidence>
<dbReference type="GO" id="GO:0005524">
    <property type="term" value="F:ATP binding"/>
    <property type="evidence" value="ECO:0007669"/>
    <property type="project" value="UniProtKB-KW"/>
</dbReference>
<dbReference type="InterPro" id="IPR001048">
    <property type="entry name" value="Asp/Glu/Uridylate_kinase"/>
</dbReference>
<dbReference type="InterPro" id="IPR001341">
    <property type="entry name" value="Asp_kinase"/>
</dbReference>
<gene>
    <name evidence="11" type="ORF">HUW51_20095</name>
</gene>
<dbReference type="UniPathway" id="UPA00051">
    <property type="reaction ID" value="UER00462"/>
</dbReference>
<evidence type="ECO:0000256" key="9">
    <source>
        <dbReference type="RuleBase" id="RU004249"/>
    </source>
</evidence>
<keyword evidence="9" id="KW-0028">Amino-acid biosynthesis</keyword>
<dbReference type="SUPFAM" id="SSF53633">
    <property type="entry name" value="Carbamate kinase-like"/>
    <property type="match status" value="1"/>
</dbReference>
<dbReference type="PIRSF" id="PIRSF000726">
    <property type="entry name" value="Asp_kin"/>
    <property type="match status" value="1"/>
</dbReference>
<comment type="pathway">
    <text evidence="1 9">Amino-acid biosynthesis; L-lysine biosynthesis via DAP pathway; (S)-tetrahydrodipicolinate from L-aspartate: step 1/4.</text>
</comment>
<dbReference type="Proteomes" id="UP000515237">
    <property type="component" value="Chromosome"/>
</dbReference>
<sequence length="427" mass="48255">MKVFKFGGASVKDAASVRNVGSIMQAQLVNGHYILVVVSAMGKTTNALEKVIEKAYQQQDFRPELNNLKAYHVNIAKDLFSTEHPVHASLQELFRQLEEYLAIIDPTTLFDFQYDQVVSYGELLASIILQHYLQDLALPTTWLDCRSIIRTDNLWREGRVDWGATQTKIQEVVKPLLQNAHVITQGFLGGTAEGLTTTLGREGSDYSAAIFAHSLAAESVTIWKDVAGLLNADPKLFPNTVLYEEISYQETVEMAYYGASVIHPKTIKPLATSHIPLLVKSFLNPEAPGTIIHDCRHEKIAPAYILKQNQCLISFQEKDYAFINENNLSHIFAALANFRFKINLMQNSAISFSICTDYDETRLQLFRQSLQEQFHIHYNTGLTLFTIKNYDEASVNFLTQNKTMLLEQRSRTTFQFVSKAEPVLTSS</sequence>
<evidence type="ECO:0000313" key="11">
    <source>
        <dbReference type="EMBL" id="QNF34911.1"/>
    </source>
</evidence>
<organism evidence="11 12">
    <name type="scientific">Adhaeribacter swui</name>
    <dbReference type="NCBI Taxonomy" id="2086471"/>
    <lineage>
        <taxon>Bacteria</taxon>
        <taxon>Pseudomonadati</taxon>
        <taxon>Bacteroidota</taxon>
        <taxon>Cytophagia</taxon>
        <taxon>Cytophagales</taxon>
        <taxon>Hymenobacteraceae</taxon>
        <taxon>Adhaeribacter</taxon>
    </lineage>
</organism>
<proteinExistence type="inferred from homology"/>
<keyword evidence="5 8" id="KW-0418">Kinase</keyword>
<dbReference type="EMBL" id="CP055156">
    <property type="protein sequence ID" value="QNF34911.1"/>
    <property type="molecule type" value="Genomic_DNA"/>
</dbReference>
<keyword evidence="4" id="KW-0547">Nucleotide-binding</keyword>
<dbReference type="UniPathway" id="UPA00050">
    <property type="reaction ID" value="UER00461"/>
</dbReference>
<dbReference type="InterPro" id="IPR005260">
    <property type="entry name" value="Asp_kin_monofn"/>
</dbReference>
<protein>
    <recommendedName>
        <fullName evidence="8">Aspartokinase</fullName>
        <ecNumber evidence="8">2.7.2.4</ecNumber>
    </recommendedName>
</protein>
<comment type="similarity">
    <text evidence="2 8">Belongs to the aspartokinase family.</text>
</comment>
<name>A0A7G7GCM7_9BACT</name>
<evidence type="ECO:0000256" key="7">
    <source>
        <dbReference type="ARBA" id="ARBA00047872"/>
    </source>
</evidence>
<dbReference type="GO" id="GO:0009088">
    <property type="term" value="P:threonine biosynthetic process"/>
    <property type="evidence" value="ECO:0007669"/>
    <property type="project" value="UniProtKB-UniPathway"/>
</dbReference>
<comment type="pathway">
    <text evidence="9">Amino-acid biosynthesis; L-methionine biosynthesis via de novo pathway; L-homoserine from L-aspartate: step 1/3.</text>
</comment>